<feature type="region of interest" description="Disordered" evidence="1">
    <location>
        <begin position="1"/>
        <end position="37"/>
    </location>
</feature>
<organism evidence="2 3">
    <name type="scientific">Pleurodeles waltl</name>
    <name type="common">Iberian ribbed newt</name>
    <dbReference type="NCBI Taxonomy" id="8319"/>
    <lineage>
        <taxon>Eukaryota</taxon>
        <taxon>Metazoa</taxon>
        <taxon>Chordata</taxon>
        <taxon>Craniata</taxon>
        <taxon>Vertebrata</taxon>
        <taxon>Euteleostomi</taxon>
        <taxon>Amphibia</taxon>
        <taxon>Batrachia</taxon>
        <taxon>Caudata</taxon>
        <taxon>Salamandroidea</taxon>
        <taxon>Salamandridae</taxon>
        <taxon>Pleurodelinae</taxon>
        <taxon>Pleurodeles</taxon>
    </lineage>
</organism>
<dbReference type="Proteomes" id="UP001066276">
    <property type="component" value="Chromosome 8"/>
</dbReference>
<sequence>MMLKGNRRDPIPAHPEWNPSRYDKQDRRRKLDAKETTQVQEILKDRRPGWKFWTLFEPGVWRVVKVDLMMVMTCKGQETVTRNFSLFCKVMTPSTPAPEETEQDATMDSFLTEREKYSLTSGEGTPRDG</sequence>
<dbReference type="AlphaFoldDB" id="A0AAV7NLF1"/>
<keyword evidence="3" id="KW-1185">Reference proteome</keyword>
<feature type="compositionally biased region" description="Basic and acidic residues" evidence="1">
    <location>
        <begin position="1"/>
        <end position="11"/>
    </location>
</feature>
<evidence type="ECO:0000256" key="1">
    <source>
        <dbReference type="SAM" id="MobiDB-lite"/>
    </source>
</evidence>
<protein>
    <submittedName>
        <fullName evidence="2">Uncharacterized protein</fullName>
    </submittedName>
</protein>
<name>A0AAV7NLF1_PLEWA</name>
<evidence type="ECO:0000313" key="2">
    <source>
        <dbReference type="EMBL" id="KAJ1115489.1"/>
    </source>
</evidence>
<dbReference type="EMBL" id="JANPWB010000012">
    <property type="protein sequence ID" value="KAJ1115489.1"/>
    <property type="molecule type" value="Genomic_DNA"/>
</dbReference>
<evidence type="ECO:0000313" key="3">
    <source>
        <dbReference type="Proteomes" id="UP001066276"/>
    </source>
</evidence>
<accession>A0AAV7NLF1</accession>
<proteinExistence type="predicted"/>
<gene>
    <name evidence="2" type="ORF">NDU88_003713</name>
</gene>
<comment type="caution">
    <text evidence="2">The sequence shown here is derived from an EMBL/GenBank/DDBJ whole genome shotgun (WGS) entry which is preliminary data.</text>
</comment>
<reference evidence="2" key="1">
    <citation type="journal article" date="2022" name="bioRxiv">
        <title>Sequencing and chromosome-scale assembly of the giantPleurodeles waltlgenome.</title>
        <authorList>
            <person name="Brown T."/>
            <person name="Elewa A."/>
            <person name="Iarovenko S."/>
            <person name="Subramanian E."/>
            <person name="Araus A.J."/>
            <person name="Petzold A."/>
            <person name="Susuki M."/>
            <person name="Suzuki K.-i.T."/>
            <person name="Hayashi T."/>
            <person name="Toyoda A."/>
            <person name="Oliveira C."/>
            <person name="Osipova E."/>
            <person name="Leigh N.D."/>
            <person name="Simon A."/>
            <person name="Yun M.H."/>
        </authorList>
    </citation>
    <scope>NUCLEOTIDE SEQUENCE</scope>
    <source>
        <strain evidence="2">20211129_DDA</strain>
        <tissue evidence="2">Liver</tissue>
    </source>
</reference>